<gene>
    <name evidence="1" type="ORF">LCGC14_0364040</name>
</gene>
<comment type="caution">
    <text evidence="1">The sequence shown here is derived from an EMBL/GenBank/DDBJ whole genome shotgun (WGS) entry which is preliminary data.</text>
</comment>
<accession>A0A0F9T748</accession>
<organism evidence="1">
    <name type="scientific">marine sediment metagenome</name>
    <dbReference type="NCBI Taxonomy" id="412755"/>
    <lineage>
        <taxon>unclassified sequences</taxon>
        <taxon>metagenomes</taxon>
        <taxon>ecological metagenomes</taxon>
    </lineage>
</organism>
<name>A0A0F9T748_9ZZZZ</name>
<dbReference type="Gene3D" id="3.40.50.300">
    <property type="entry name" value="P-loop containing nucleotide triphosphate hydrolases"/>
    <property type="match status" value="1"/>
</dbReference>
<reference evidence="1" key="1">
    <citation type="journal article" date="2015" name="Nature">
        <title>Complex archaea that bridge the gap between prokaryotes and eukaryotes.</title>
        <authorList>
            <person name="Spang A."/>
            <person name="Saw J.H."/>
            <person name="Jorgensen S.L."/>
            <person name="Zaremba-Niedzwiedzka K."/>
            <person name="Martijn J."/>
            <person name="Lind A.E."/>
            <person name="van Eijk R."/>
            <person name="Schleper C."/>
            <person name="Guy L."/>
            <person name="Ettema T.J."/>
        </authorList>
    </citation>
    <scope>NUCLEOTIDE SEQUENCE</scope>
</reference>
<dbReference type="Pfam" id="PF03237">
    <property type="entry name" value="Terminase_6N"/>
    <property type="match status" value="1"/>
</dbReference>
<evidence type="ECO:0000313" key="1">
    <source>
        <dbReference type="EMBL" id="KKN77065.1"/>
    </source>
</evidence>
<dbReference type="EMBL" id="LAZR01000285">
    <property type="protein sequence ID" value="KKN77065.1"/>
    <property type="molecule type" value="Genomic_DNA"/>
</dbReference>
<proteinExistence type="predicted"/>
<dbReference type="Gene3D" id="3.30.420.240">
    <property type="match status" value="1"/>
</dbReference>
<protein>
    <submittedName>
        <fullName evidence="1">Uncharacterized protein</fullName>
    </submittedName>
</protein>
<dbReference type="InterPro" id="IPR027417">
    <property type="entry name" value="P-loop_NTPase"/>
</dbReference>
<sequence length="526" mass="59644">MIVPPEYIDEYAKCAADKWHFISNYAQISDPSEGIISLAPWLHLQQLTQIIDANDRVIILKARQIGITWLVCAIALWYVTFKHSSNVLMFSRRETESIGMKNRVVFMHGLLPEWLQIPFDKNNDQLVNFPLMNSKIQSFPATEGSGRMENASIVFLDEWAFQQYAEVNFTAILPVVEHGKLVGLSTANGKNNTFHRIWIEAKKKLNSFIPVFIPYTVRPGRDEAWHKKQESDMAAYMAWQEYPLKEADAFLVAGTCMFAVQMLHEMPVCSPSRQLGPAEIWVEYDPEHTYVAGIDTALGIAGRDYSVLQIIDVTLGCQAAKIHTQIPIEQFSDEALKLLSMYNFPMTNIEEQPQGRLVVKVLTDGTDLLGRHPKHRIYHRSKNIPCWHTTHDNRQELLSGLEQAIRTGALSLFSESTINEMLGFGYNEEENKFEGLSGNDDEVMSLALAWHMSVNQPAPIGDLTPKSYVDGKAHREGEPVIHIDWGKSNPFEGTKTIICWTCEDIPEERAKCRTCRGRGKVLVYAS</sequence>
<dbReference type="AlphaFoldDB" id="A0A0F9T748"/>